<feature type="signal peptide" evidence="3">
    <location>
        <begin position="1"/>
        <end position="20"/>
    </location>
</feature>
<gene>
    <name evidence="5" type="ORF">ACOF00016_LOCUS9009</name>
</gene>
<dbReference type="PANTHER" id="PTHR42996:SF1">
    <property type="entry name" value="PHOSPHATE-BINDING PROTEIN PSTS"/>
    <property type="match status" value="1"/>
</dbReference>
<feature type="chain" id="PRO_5031079470" description="PBP domain-containing protein" evidence="3">
    <location>
        <begin position="21"/>
        <end position="471"/>
    </location>
</feature>
<dbReference type="EMBL" id="HBIM01010790">
    <property type="protein sequence ID" value="CAE0411723.1"/>
    <property type="molecule type" value="Transcribed_RNA"/>
</dbReference>
<proteinExistence type="inferred from homology"/>
<dbReference type="AlphaFoldDB" id="A0A7S3L500"/>
<accession>A0A7S3L500</accession>
<feature type="domain" description="PBP" evidence="4">
    <location>
        <begin position="18"/>
        <end position="328"/>
    </location>
</feature>
<keyword evidence="2" id="KW-0812">Transmembrane</keyword>
<name>A0A7S3L500_9STRA</name>
<dbReference type="InterPro" id="IPR024370">
    <property type="entry name" value="PBP_domain"/>
</dbReference>
<protein>
    <recommendedName>
        <fullName evidence="4">PBP domain-containing protein</fullName>
    </recommendedName>
</protein>
<dbReference type="SUPFAM" id="SSF53850">
    <property type="entry name" value="Periplasmic binding protein-like II"/>
    <property type="match status" value="1"/>
</dbReference>
<reference evidence="5" key="1">
    <citation type="submission" date="2021-01" db="EMBL/GenBank/DDBJ databases">
        <authorList>
            <person name="Corre E."/>
            <person name="Pelletier E."/>
            <person name="Niang G."/>
            <person name="Scheremetjew M."/>
            <person name="Finn R."/>
            <person name="Kale V."/>
            <person name="Holt S."/>
            <person name="Cochrane G."/>
            <person name="Meng A."/>
            <person name="Brown T."/>
            <person name="Cohen L."/>
        </authorList>
    </citation>
    <scope>NUCLEOTIDE SEQUENCE</scope>
    <source>
        <strain evidence="5">CCMP127</strain>
    </source>
</reference>
<evidence type="ECO:0000259" key="4">
    <source>
        <dbReference type="Pfam" id="PF12849"/>
    </source>
</evidence>
<keyword evidence="3" id="KW-0732">Signal</keyword>
<evidence type="ECO:0000256" key="2">
    <source>
        <dbReference type="SAM" id="Phobius"/>
    </source>
</evidence>
<feature type="transmembrane region" description="Helical" evidence="2">
    <location>
        <begin position="438"/>
        <end position="462"/>
    </location>
</feature>
<keyword evidence="2" id="KW-0472">Membrane</keyword>
<dbReference type="PANTHER" id="PTHR42996">
    <property type="entry name" value="PHOSPHATE-BINDING PROTEIN PSTS"/>
    <property type="match status" value="1"/>
</dbReference>
<evidence type="ECO:0000313" key="5">
    <source>
        <dbReference type="EMBL" id="CAE0411723.1"/>
    </source>
</evidence>
<dbReference type="Gene3D" id="3.40.190.10">
    <property type="entry name" value="Periplasmic binding protein-like II"/>
    <property type="match status" value="2"/>
</dbReference>
<evidence type="ECO:0000256" key="3">
    <source>
        <dbReference type="SAM" id="SignalP"/>
    </source>
</evidence>
<dbReference type="InterPro" id="IPR050962">
    <property type="entry name" value="Phosphate-bind_PstS"/>
</dbReference>
<keyword evidence="2" id="KW-1133">Transmembrane helix</keyword>
<sequence length="471" mass="50973">MFKSLFATAALLAAATVTTAHQDVLNIHGSGTTNPSKCIWAIMEDFMDQSKHPIRMTYRAVGSGTGIAEFINGNSSVPAADFGSGDLPLPKDAYDGLIANNVGVLHLPILLSAVSVFHNVPGLEVLDLDACLLARIFSRKIKSWGDEAIVVRNPSLDGSTLQISVARRVLGSSSTDSITNYLCKACPQEWDLGVGPLIEWPEDTLPCEGSGGVTTCITELPGTIGYLDAGHGHAEGLPEIELVNLNGTSQNSKKAGERGGIASAMAEAEGELPTNAREDWSNVSLLNRPGQYTWPIVLLTYIYVREDLSYLNDPDEQTLLKAFLKALYDDNYVQQCVSDHDFTLPPASIKNFAVAAIDSLAVSENATEWTIESSTAPIVATGDFVISQKRRTHNEVERDVLMDQVAELMLRVAEMEVMVSDSQIEMQRVADDNFDKDAMLTISLVLGIIGTVLSLMLAGCFLNQFFHKPHA</sequence>
<dbReference type="Pfam" id="PF12849">
    <property type="entry name" value="PBP_like_2"/>
    <property type="match status" value="1"/>
</dbReference>
<evidence type="ECO:0000256" key="1">
    <source>
        <dbReference type="ARBA" id="ARBA00008725"/>
    </source>
</evidence>
<organism evidence="5">
    <name type="scientific">Amphora coffeiformis</name>
    <dbReference type="NCBI Taxonomy" id="265554"/>
    <lineage>
        <taxon>Eukaryota</taxon>
        <taxon>Sar</taxon>
        <taxon>Stramenopiles</taxon>
        <taxon>Ochrophyta</taxon>
        <taxon>Bacillariophyta</taxon>
        <taxon>Bacillariophyceae</taxon>
        <taxon>Bacillariophycidae</taxon>
        <taxon>Thalassiophysales</taxon>
        <taxon>Catenulaceae</taxon>
        <taxon>Amphora</taxon>
    </lineage>
</organism>
<comment type="similarity">
    <text evidence="1">Belongs to the PstS family.</text>
</comment>